<dbReference type="RefSeq" id="XP_018336684.1">
    <property type="nucleotide sequence ID" value="XM_018481182.2"/>
</dbReference>
<dbReference type="KEGG" id="apln:108745115"/>
<evidence type="ECO:0000259" key="10">
    <source>
        <dbReference type="Pfam" id="PF26560"/>
    </source>
</evidence>
<dbReference type="PANTHER" id="PTHR48153:SF2">
    <property type="entry name" value="UFM1-SPECIFIC PROTEASE 2"/>
    <property type="match status" value="1"/>
</dbReference>
<keyword evidence="5" id="KW-0788">Thiol protease</keyword>
<dbReference type="Pfam" id="PF26560">
    <property type="entry name" value="UFSP2_MPN_insect"/>
    <property type="match status" value="1"/>
</dbReference>
<dbReference type="OrthoDB" id="417506at2759"/>
<dbReference type="PANTHER" id="PTHR48153">
    <property type="entry name" value="UFM1-SPECIFIC PROTEASE 2"/>
    <property type="match status" value="1"/>
</dbReference>
<dbReference type="GeneID" id="108745115"/>
<feature type="domain" description="UFSP2 N-terminal MPN-like" evidence="10">
    <location>
        <begin position="1"/>
        <end position="124"/>
    </location>
</feature>
<organism evidence="11 13">
    <name type="scientific">Agrilus planipennis</name>
    <name type="common">Emerald ash borer</name>
    <name type="synonym">Agrilus marcopoli</name>
    <dbReference type="NCBI Taxonomy" id="224129"/>
    <lineage>
        <taxon>Eukaryota</taxon>
        <taxon>Metazoa</taxon>
        <taxon>Ecdysozoa</taxon>
        <taxon>Arthropoda</taxon>
        <taxon>Hexapoda</taxon>
        <taxon>Insecta</taxon>
        <taxon>Pterygota</taxon>
        <taxon>Neoptera</taxon>
        <taxon>Endopterygota</taxon>
        <taxon>Coleoptera</taxon>
        <taxon>Polyphaga</taxon>
        <taxon>Elateriformia</taxon>
        <taxon>Buprestoidea</taxon>
        <taxon>Buprestidae</taxon>
        <taxon>Agrilinae</taxon>
        <taxon>Agrilus</taxon>
    </lineage>
</organism>
<dbReference type="FunFam" id="3.90.70.130:FF:000001">
    <property type="entry name" value="Probable Ufm1-specific protease 2"/>
    <property type="match status" value="1"/>
</dbReference>
<dbReference type="Proteomes" id="UP000192223">
    <property type="component" value="Unplaced"/>
</dbReference>
<dbReference type="GO" id="GO:0006508">
    <property type="term" value="P:proteolysis"/>
    <property type="evidence" value="ECO:0007669"/>
    <property type="project" value="UniProtKB-KW"/>
</dbReference>
<dbReference type="AlphaFoldDB" id="A0A1W4XW74"/>
<name>A0A1W4XW74_AGRPL</name>
<dbReference type="Pfam" id="PF20908">
    <property type="entry name" value="UfSP2_N"/>
    <property type="match status" value="1"/>
</dbReference>
<evidence type="ECO:0000313" key="11">
    <source>
        <dbReference type="Proteomes" id="UP000192223"/>
    </source>
</evidence>
<feature type="domain" description="UFSP2 second" evidence="9">
    <location>
        <begin position="150"/>
        <end position="371"/>
    </location>
</feature>
<accession>A0A1W4XW74</accession>
<gene>
    <name evidence="12 13" type="primary">LOC108745115</name>
</gene>
<dbReference type="Pfam" id="PF07910">
    <property type="entry name" value="Peptidase_C78"/>
    <property type="match status" value="1"/>
</dbReference>
<evidence type="ECO:0000256" key="5">
    <source>
        <dbReference type="ARBA" id="ARBA00022807"/>
    </source>
</evidence>
<evidence type="ECO:0000313" key="13">
    <source>
        <dbReference type="RefSeq" id="XP_018336685.1"/>
    </source>
</evidence>
<dbReference type="SUPFAM" id="SSF54001">
    <property type="entry name" value="Cysteine proteinases"/>
    <property type="match status" value="1"/>
</dbReference>
<keyword evidence="4" id="KW-0378">Hydrolase</keyword>
<evidence type="ECO:0000259" key="9">
    <source>
        <dbReference type="Pfam" id="PF20908"/>
    </source>
</evidence>
<evidence type="ECO:0000256" key="7">
    <source>
        <dbReference type="ARBA" id="ARBA00073264"/>
    </source>
</evidence>
<comment type="similarity">
    <text evidence="1">Belongs to the peptidase C78 family.</text>
</comment>
<evidence type="ECO:0000256" key="2">
    <source>
        <dbReference type="ARBA" id="ARBA00022670"/>
    </source>
</evidence>
<dbReference type="RefSeq" id="XP_018336685.1">
    <property type="nucleotide sequence ID" value="XM_018481183.2"/>
</dbReference>
<dbReference type="InterPro" id="IPR058757">
    <property type="entry name" value="UFSP2_MPN_N"/>
</dbReference>
<sequence>MANTLKISEAVINKLSTINFTYSGCLHGIFYKNSLLVLGLHVETDEKDEIINSLPTEVDICGVIDINSEENNVKVDDILRKVDITDNPIYISFNSSLENSISAYFIVNDQLKSANFEIVKQANIYSEFVHVRLRASLPIYTELNIDAIKEAFLTLRKQFTSGQVAFNFQKSKVYLVGHDLENRLIGLSGDPTVGELCDESYVTNEGQINQRKRKSGQNIQQQVIEVYMFKKSTRDFPVEGTTLHAPVVHVDKKTFQSLQLWVEVDALSMVHVDSKVVNLYDIIVESSCRNLRLQQNAFFKFFTDCIEEQGKISNLKIYHFYPESCGHFVTKAYPKNFADIDLEEERSLLHKQLLLPVNRPIFRKSNVFLFRSDIQIGGPLINPHEGLIHTGNENEVVIVRGKYLYYHYCQNKMDDNGWGCAYRSLQTLASWFLLQGYTCRPVPTFDEIQKCLVDIGDKSNSFIGSKQWIGSTEVTFVLNSLLGITSKIIYVSSGEELATKGPDLINHFKTQGTPIMIGGGVLAHTILGVDYNRKTGDIQFLVLDPHYTGPEDVEIIQKKGWCGWKGMNFWDKGSYYNMCLPQAPTCI</sequence>
<dbReference type="GO" id="GO:0005634">
    <property type="term" value="C:nucleus"/>
    <property type="evidence" value="ECO:0007669"/>
    <property type="project" value="TreeGrafter"/>
</dbReference>
<dbReference type="Gene3D" id="3.90.70.130">
    <property type="match status" value="1"/>
</dbReference>
<evidence type="ECO:0000256" key="6">
    <source>
        <dbReference type="ARBA" id="ARBA00057559"/>
    </source>
</evidence>
<evidence type="ECO:0000256" key="3">
    <source>
        <dbReference type="ARBA" id="ARBA00022786"/>
    </source>
</evidence>
<evidence type="ECO:0000256" key="4">
    <source>
        <dbReference type="ARBA" id="ARBA00022801"/>
    </source>
</evidence>
<keyword evidence="11" id="KW-1185">Reference proteome</keyword>
<dbReference type="InterPro" id="IPR038765">
    <property type="entry name" value="Papain-like_cys_pep_sf"/>
</dbReference>
<dbReference type="InterPro" id="IPR012462">
    <property type="entry name" value="UFSP1/2_DUB_cat"/>
</dbReference>
<dbReference type="InterPro" id="IPR049387">
    <property type="entry name" value="UFSP2-like_2nd"/>
</dbReference>
<keyword evidence="2 12" id="KW-0645">Protease</keyword>
<feature type="domain" description="UFSP1/2/DUB catalytic" evidence="8">
    <location>
        <begin position="395"/>
        <end position="579"/>
    </location>
</feature>
<keyword evidence="3" id="KW-0833">Ubl conjugation pathway</keyword>
<evidence type="ECO:0000259" key="8">
    <source>
        <dbReference type="Pfam" id="PF07910"/>
    </source>
</evidence>
<evidence type="ECO:0000313" key="12">
    <source>
        <dbReference type="RefSeq" id="XP_018336684.1"/>
    </source>
</evidence>
<comment type="function">
    <text evidence="6">Thiol protease which recognizes and hydrolyzes the peptide bond at the C-terminal Gly of UFM1, a ubiquitin-like modifier protein bound to a number of target proteins. Does not hydrolyze SUMO1 or ISG15 ubiquitin-like proteins.</text>
</comment>
<dbReference type="CTD" id="55325"/>
<dbReference type="STRING" id="224129.A0A1W4XW74"/>
<proteinExistence type="inferred from homology"/>
<evidence type="ECO:0000256" key="1">
    <source>
        <dbReference type="ARBA" id="ARBA00008552"/>
    </source>
</evidence>
<dbReference type="GO" id="GO:0071567">
    <property type="term" value="F:deUFMylase activity"/>
    <property type="evidence" value="ECO:0007669"/>
    <property type="project" value="TreeGrafter"/>
</dbReference>
<dbReference type="GO" id="GO:0005783">
    <property type="term" value="C:endoplasmic reticulum"/>
    <property type="evidence" value="ECO:0007669"/>
    <property type="project" value="TreeGrafter"/>
</dbReference>
<protein>
    <recommendedName>
        <fullName evidence="7">Probable Ufm1-specific protease 2</fullName>
    </recommendedName>
</protein>
<reference evidence="12 13" key="1">
    <citation type="submission" date="2025-04" db="UniProtKB">
        <authorList>
            <consortium name="RefSeq"/>
        </authorList>
    </citation>
    <scope>IDENTIFICATION</scope>
    <source>
        <tissue evidence="12 13">Entire body</tissue>
    </source>
</reference>